<evidence type="ECO:0000313" key="2">
    <source>
        <dbReference type="Proteomes" id="UP000215914"/>
    </source>
</evidence>
<name>A0A9K3J1T9_HELAN</name>
<reference evidence="1" key="2">
    <citation type="submission" date="2020-06" db="EMBL/GenBank/DDBJ databases">
        <title>Helianthus annuus Genome sequencing and assembly Release 2.</title>
        <authorList>
            <person name="Gouzy J."/>
            <person name="Langlade N."/>
            <person name="Munos S."/>
        </authorList>
    </citation>
    <scope>NUCLEOTIDE SEQUENCE</scope>
    <source>
        <tissue evidence="1">Leaves</tissue>
    </source>
</reference>
<accession>A0A9K3J1T9</accession>
<gene>
    <name evidence="1" type="ORF">HanXRQr2_Chr05g0225591</name>
</gene>
<organism evidence="1 2">
    <name type="scientific">Helianthus annuus</name>
    <name type="common">Common sunflower</name>
    <dbReference type="NCBI Taxonomy" id="4232"/>
    <lineage>
        <taxon>Eukaryota</taxon>
        <taxon>Viridiplantae</taxon>
        <taxon>Streptophyta</taxon>
        <taxon>Embryophyta</taxon>
        <taxon>Tracheophyta</taxon>
        <taxon>Spermatophyta</taxon>
        <taxon>Magnoliopsida</taxon>
        <taxon>eudicotyledons</taxon>
        <taxon>Gunneridae</taxon>
        <taxon>Pentapetalae</taxon>
        <taxon>asterids</taxon>
        <taxon>campanulids</taxon>
        <taxon>Asterales</taxon>
        <taxon>Asteraceae</taxon>
        <taxon>Asteroideae</taxon>
        <taxon>Heliantheae alliance</taxon>
        <taxon>Heliantheae</taxon>
        <taxon>Helianthus</taxon>
    </lineage>
</organism>
<sequence length="43" mass="5060">MVPFSCPGPDFPSQFLKDNFHMVLYYLRISSYNPLLKLHGWSL</sequence>
<reference evidence="1" key="1">
    <citation type="journal article" date="2017" name="Nature">
        <title>The sunflower genome provides insights into oil metabolism, flowering and Asterid evolution.</title>
        <authorList>
            <person name="Badouin H."/>
            <person name="Gouzy J."/>
            <person name="Grassa C.J."/>
            <person name="Murat F."/>
            <person name="Staton S.E."/>
            <person name="Cottret L."/>
            <person name="Lelandais-Briere C."/>
            <person name="Owens G.L."/>
            <person name="Carrere S."/>
            <person name="Mayjonade B."/>
            <person name="Legrand L."/>
            <person name="Gill N."/>
            <person name="Kane N.C."/>
            <person name="Bowers J.E."/>
            <person name="Hubner S."/>
            <person name="Bellec A."/>
            <person name="Berard A."/>
            <person name="Berges H."/>
            <person name="Blanchet N."/>
            <person name="Boniface M.C."/>
            <person name="Brunel D."/>
            <person name="Catrice O."/>
            <person name="Chaidir N."/>
            <person name="Claudel C."/>
            <person name="Donnadieu C."/>
            <person name="Faraut T."/>
            <person name="Fievet G."/>
            <person name="Helmstetter N."/>
            <person name="King M."/>
            <person name="Knapp S.J."/>
            <person name="Lai Z."/>
            <person name="Le Paslier M.C."/>
            <person name="Lippi Y."/>
            <person name="Lorenzon L."/>
            <person name="Mandel J.R."/>
            <person name="Marage G."/>
            <person name="Marchand G."/>
            <person name="Marquand E."/>
            <person name="Bret-Mestries E."/>
            <person name="Morien E."/>
            <person name="Nambeesan S."/>
            <person name="Nguyen T."/>
            <person name="Pegot-Espagnet P."/>
            <person name="Pouilly N."/>
            <person name="Raftis F."/>
            <person name="Sallet E."/>
            <person name="Schiex T."/>
            <person name="Thomas J."/>
            <person name="Vandecasteele C."/>
            <person name="Vares D."/>
            <person name="Vear F."/>
            <person name="Vautrin S."/>
            <person name="Crespi M."/>
            <person name="Mangin B."/>
            <person name="Burke J.M."/>
            <person name="Salse J."/>
            <person name="Munos S."/>
            <person name="Vincourt P."/>
            <person name="Rieseberg L.H."/>
            <person name="Langlade N.B."/>
        </authorList>
    </citation>
    <scope>NUCLEOTIDE SEQUENCE</scope>
    <source>
        <tissue evidence="1">Leaves</tissue>
    </source>
</reference>
<dbReference type="Proteomes" id="UP000215914">
    <property type="component" value="Unassembled WGS sequence"/>
</dbReference>
<evidence type="ECO:0000313" key="1">
    <source>
        <dbReference type="EMBL" id="KAF5806777.1"/>
    </source>
</evidence>
<proteinExistence type="predicted"/>
<dbReference type="AlphaFoldDB" id="A0A9K3J1T9"/>
<dbReference type="EMBL" id="MNCJ02000320">
    <property type="protein sequence ID" value="KAF5806777.1"/>
    <property type="molecule type" value="Genomic_DNA"/>
</dbReference>
<comment type="caution">
    <text evidence="1">The sequence shown here is derived from an EMBL/GenBank/DDBJ whole genome shotgun (WGS) entry which is preliminary data.</text>
</comment>
<protein>
    <submittedName>
        <fullName evidence="1">Uncharacterized protein</fullName>
    </submittedName>
</protein>
<dbReference type="Gramene" id="mRNA:HanXRQr2_Chr05g0225591">
    <property type="protein sequence ID" value="mRNA:HanXRQr2_Chr05g0225591"/>
    <property type="gene ID" value="HanXRQr2_Chr05g0225591"/>
</dbReference>
<keyword evidence="2" id="KW-1185">Reference proteome</keyword>